<dbReference type="NCBIfam" id="TIGR02366">
    <property type="entry name" value="DHAK_reg"/>
    <property type="match status" value="1"/>
</dbReference>
<keyword evidence="4" id="KW-0808">Transferase</keyword>
<reference evidence="4" key="1">
    <citation type="journal article" date="2021" name="PeerJ">
        <title>Extensive microbial diversity within the chicken gut microbiome revealed by metagenomics and culture.</title>
        <authorList>
            <person name="Gilroy R."/>
            <person name="Ravi A."/>
            <person name="Getino M."/>
            <person name="Pursley I."/>
            <person name="Horton D.L."/>
            <person name="Alikhan N.F."/>
            <person name="Baker D."/>
            <person name="Gharbi K."/>
            <person name="Hall N."/>
            <person name="Watson M."/>
            <person name="Adriaenssens E.M."/>
            <person name="Foster-Nyarko E."/>
            <person name="Jarju S."/>
            <person name="Secka A."/>
            <person name="Antonio M."/>
            <person name="Oren A."/>
            <person name="Chaudhuri R.R."/>
            <person name="La Ragione R."/>
            <person name="Hildebrand F."/>
            <person name="Pallen M.J."/>
        </authorList>
    </citation>
    <scope>NUCLEOTIDE SEQUENCE</scope>
    <source>
        <strain evidence="4">CHK174-6876</strain>
    </source>
</reference>
<dbReference type="InterPro" id="IPR012738">
    <property type="entry name" value="Tscrpt_reg_DhaS"/>
</dbReference>
<dbReference type="InterPro" id="IPR009057">
    <property type="entry name" value="Homeodomain-like_sf"/>
</dbReference>
<feature type="DNA-binding region" description="H-T-H motif" evidence="2">
    <location>
        <begin position="26"/>
        <end position="45"/>
    </location>
</feature>
<evidence type="ECO:0000256" key="1">
    <source>
        <dbReference type="ARBA" id="ARBA00023125"/>
    </source>
</evidence>
<organism evidence="4 5">
    <name type="scientific">Ligilactobacillus acidipiscis</name>
    <dbReference type="NCBI Taxonomy" id="89059"/>
    <lineage>
        <taxon>Bacteria</taxon>
        <taxon>Bacillati</taxon>
        <taxon>Bacillota</taxon>
        <taxon>Bacilli</taxon>
        <taxon>Lactobacillales</taxon>
        <taxon>Lactobacillaceae</taxon>
        <taxon>Ligilactobacillus</taxon>
    </lineage>
</organism>
<evidence type="ECO:0000259" key="3">
    <source>
        <dbReference type="PROSITE" id="PS50977"/>
    </source>
</evidence>
<evidence type="ECO:0000313" key="4">
    <source>
        <dbReference type="EMBL" id="HJE97358.1"/>
    </source>
</evidence>
<proteinExistence type="predicted"/>
<evidence type="ECO:0000313" key="5">
    <source>
        <dbReference type="Proteomes" id="UP000707535"/>
    </source>
</evidence>
<reference evidence="4" key="2">
    <citation type="submission" date="2021-09" db="EMBL/GenBank/DDBJ databases">
        <authorList>
            <person name="Gilroy R."/>
        </authorList>
    </citation>
    <scope>NUCLEOTIDE SEQUENCE</scope>
    <source>
        <strain evidence="4">CHK174-6876</strain>
    </source>
</reference>
<keyword evidence="4" id="KW-0418">Kinase</keyword>
<gene>
    <name evidence="4" type="primary">dhaS</name>
    <name evidence="4" type="ORF">K8V00_07030</name>
</gene>
<dbReference type="RefSeq" id="WP_270333389.1">
    <property type="nucleotide sequence ID" value="NZ_CP113926.1"/>
</dbReference>
<dbReference type="EMBL" id="DYXG01000067">
    <property type="protein sequence ID" value="HJE97358.1"/>
    <property type="molecule type" value="Genomic_DNA"/>
</dbReference>
<keyword evidence="1 2" id="KW-0238">DNA-binding</keyword>
<dbReference type="AlphaFoldDB" id="A0A921K0W1"/>
<dbReference type="InterPro" id="IPR001647">
    <property type="entry name" value="HTH_TetR"/>
</dbReference>
<dbReference type="Proteomes" id="UP000707535">
    <property type="component" value="Unassembled WGS sequence"/>
</dbReference>
<dbReference type="GO" id="GO:0003677">
    <property type="term" value="F:DNA binding"/>
    <property type="evidence" value="ECO:0007669"/>
    <property type="project" value="UniProtKB-UniRule"/>
</dbReference>
<dbReference type="SUPFAM" id="SSF46689">
    <property type="entry name" value="Homeodomain-like"/>
    <property type="match status" value="1"/>
</dbReference>
<name>A0A921K0W1_9LACO</name>
<dbReference type="Pfam" id="PF00440">
    <property type="entry name" value="TetR_N"/>
    <property type="match status" value="1"/>
</dbReference>
<comment type="caution">
    <text evidence="4">The sequence shown here is derived from an EMBL/GenBank/DDBJ whole genome shotgun (WGS) entry which is preliminary data.</text>
</comment>
<dbReference type="GO" id="GO:0016301">
    <property type="term" value="F:kinase activity"/>
    <property type="evidence" value="ECO:0007669"/>
    <property type="project" value="UniProtKB-KW"/>
</dbReference>
<dbReference type="Gene3D" id="1.10.357.10">
    <property type="entry name" value="Tetracycline Repressor, domain 2"/>
    <property type="match status" value="1"/>
</dbReference>
<accession>A0A921K0W1</accession>
<dbReference type="PROSITE" id="PS50977">
    <property type="entry name" value="HTH_TETR_2"/>
    <property type="match status" value="1"/>
</dbReference>
<protein>
    <submittedName>
        <fullName evidence="4">Dihydroxyacetone kinase transcriptional activator DhaS</fullName>
    </submittedName>
</protein>
<feature type="domain" description="HTH tetR-type" evidence="3">
    <location>
        <begin position="3"/>
        <end position="63"/>
    </location>
</feature>
<evidence type="ECO:0000256" key="2">
    <source>
        <dbReference type="PROSITE-ProRule" id="PRU00335"/>
    </source>
</evidence>
<sequence>MSYILQKKIANSFQKLVEKNGFDHVSVTILMKETGIRRPTFYEYFQDKYDLLAWHIDDTLTDIIENNIGYLPWREIISLTFFEFDAHRRFYKNCVQEQHEIDLAAKISIHLQIMIDQLPAKQATTAKKNAAWLQLLTLGSGQAIVHNLLSEHPVDYEILVQQTIQALEITIV</sequence>